<sequence>MNKYIVSLLVICSMLCASSVKAEQLYFSTPQAAVKELIVSIKEKDMSKLLNILGSDAKPILDSGDPIEDEANHNKFLKACDEENKLEKVNEVEYQLTLGKDHWEFPIPLLKGDKGWYFDTNAGKQEILNRRVGRNELSAINAVLAYVDAQREYYMTNPEHAKMNTYAQKLMSSPNKRDGLYYPVNAGETPSPLGDFFAQASSAGYGDSKGKQQPYLGYYYRILKSQGKDALGGELDYVMKDKMISGHALIAWPAEYGNSGVMTFMVGQDGVVYEKDLGPHTTEDVAKITKYNPDKTWKVVK</sequence>
<evidence type="ECO:0000313" key="3">
    <source>
        <dbReference type="EMBL" id="MCS5711986.1"/>
    </source>
</evidence>
<keyword evidence="1" id="KW-0732">Signal</keyword>
<reference evidence="2" key="1">
    <citation type="submission" date="2015-09" db="EMBL/GenBank/DDBJ databases">
        <title>Draft Genome Sequences of Two Novel Amoeba-resistant Intranuclear Bacteria, Candidatus Berkiella cookevillensis and Candidatus Berkiella aquae.</title>
        <authorList>
            <person name="Mehari Y.T."/>
            <person name="Arivett B.A."/>
            <person name="Farone A.L."/>
            <person name="Gunderson J.H."/>
            <person name="Farone M.B."/>
        </authorList>
    </citation>
    <scope>NUCLEOTIDE SEQUENCE [LARGE SCALE GENOMIC DNA]</scope>
    <source>
        <strain evidence="2">HT99</strain>
    </source>
</reference>
<evidence type="ECO:0000313" key="2">
    <source>
        <dbReference type="EMBL" id="KRG22649.1"/>
    </source>
</evidence>
<dbReference type="InterPro" id="IPR021556">
    <property type="entry name" value="DUF2950"/>
</dbReference>
<feature type="signal peptide" evidence="1">
    <location>
        <begin position="1"/>
        <end position="22"/>
    </location>
</feature>
<evidence type="ECO:0000313" key="4">
    <source>
        <dbReference type="Proteomes" id="UP000051497"/>
    </source>
</evidence>
<dbReference type="AlphaFoldDB" id="A0A0Q9YRX1"/>
<comment type="caution">
    <text evidence="2">The sequence shown here is derived from an EMBL/GenBank/DDBJ whole genome shotgun (WGS) entry which is preliminary data.</text>
</comment>
<gene>
    <name evidence="2" type="ORF">HT99x_00187</name>
    <name evidence="3" type="ORF">HT99x_011135</name>
</gene>
<reference evidence="3" key="3">
    <citation type="submission" date="2021-06" db="EMBL/GenBank/DDBJ databases">
        <title>Genomic Description and Analysis of Intracellular Bacteria, Candidatus Berkiella cookevillensis and Candidatus Berkiella aquae.</title>
        <authorList>
            <person name="Kidane D.T."/>
            <person name="Mehari Y.T."/>
            <person name="Rice F.C."/>
            <person name="Arivett B.A."/>
            <person name="Farone A.L."/>
            <person name="Berk S.G."/>
            <person name="Farone M.B."/>
        </authorList>
    </citation>
    <scope>NUCLEOTIDE SEQUENCE</scope>
    <source>
        <strain evidence="3">HT99</strain>
    </source>
</reference>
<reference evidence="3" key="2">
    <citation type="journal article" date="2016" name="Genome Announc.">
        <title>Draft Genome Sequences of Two Novel Amoeba-Resistant Intranuclear Bacteria, 'Candidatus Berkiella cookevillensis' and 'Candidatus Berkiella aquae'.</title>
        <authorList>
            <person name="Mehari Y.T."/>
            <person name="Arivett B.A."/>
            <person name="Farone A.L."/>
            <person name="Gunderson J.H."/>
            <person name="Farone M.B."/>
        </authorList>
    </citation>
    <scope>NUCLEOTIDE SEQUENCE</scope>
    <source>
        <strain evidence="3">HT99</strain>
    </source>
</reference>
<keyword evidence="4" id="KW-1185">Reference proteome</keyword>
<dbReference type="RefSeq" id="WP_075064840.1">
    <property type="nucleotide sequence ID" value="NZ_LKAJ02000001.1"/>
</dbReference>
<dbReference type="OrthoDB" id="108782at2"/>
<proteinExistence type="predicted"/>
<dbReference type="EMBL" id="LKAJ02000001">
    <property type="protein sequence ID" value="MCS5711986.1"/>
    <property type="molecule type" value="Genomic_DNA"/>
</dbReference>
<feature type="chain" id="PRO_5043129822" evidence="1">
    <location>
        <begin position="23"/>
        <end position="301"/>
    </location>
</feature>
<evidence type="ECO:0000256" key="1">
    <source>
        <dbReference type="SAM" id="SignalP"/>
    </source>
</evidence>
<dbReference type="Proteomes" id="UP000051497">
    <property type="component" value="Unassembled WGS sequence"/>
</dbReference>
<protein>
    <submittedName>
        <fullName evidence="3">DUF2950 domain-containing protein</fullName>
    </submittedName>
</protein>
<dbReference type="STRING" id="295108.HT99x_00187"/>
<organism evidence="2">
    <name type="scientific">Candidatus Berkiella aquae</name>
    <dbReference type="NCBI Taxonomy" id="295108"/>
    <lineage>
        <taxon>Bacteria</taxon>
        <taxon>Pseudomonadati</taxon>
        <taxon>Pseudomonadota</taxon>
        <taxon>Gammaproteobacteria</taxon>
        <taxon>Candidatus Berkiellales</taxon>
        <taxon>Candidatus Berkiellaceae</taxon>
        <taxon>Candidatus Berkiella</taxon>
    </lineage>
</organism>
<accession>A0A0Q9YRX1</accession>
<dbReference type="EMBL" id="LKAJ01000001">
    <property type="protein sequence ID" value="KRG22649.1"/>
    <property type="molecule type" value="Genomic_DNA"/>
</dbReference>
<dbReference type="Pfam" id="PF11453">
    <property type="entry name" value="DUF2950"/>
    <property type="match status" value="1"/>
</dbReference>
<name>A0A0Q9YRX1_9GAMM</name>